<gene>
    <name evidence="1" type="ORF">MELLADRAFT_59310</name>
</gene>
<evidence type="ECO:0000313" key="1">
    <source>
        <dbReference type="EMBL" id="EGG12192.1"/>
    </source>
</evidence>
<dbReference type="EMBL" id="GL883091">
    <property type="protein sequence ID" value="EGG12192.1"/>
    <property type="molecule type" value="Genomic_DNA"/>
</dbReference>
<name>F4R5U5_MELLP</name>
<dbReference type="VEuPathDB" id="FungiDB:MELLADRAFT_59310"/>
<accession>F4R5U5</accession>
<dbReference type="RefSeq" id="XP_007404567.1">
    <property type="nucleotide sequence ID" value="XM_007404505.1"/>
</dbReference>
<dbReference type="AlphaFoldDB" id="F4R5U5"/>
<sequence length="110" mass="12760">MINCYRISISLELFVQIADSAKQFKATSEIASILTLNAPEGLGKVSQTYLSFFIQKFQHPVFGVLQRPIRQPIRQPIHLVEEQRNEERCKILRPSSRLVREAKFQMPSWS</sequence>
<proteinExistence type="predicted"/>
<protein>
    <submittedName>
        <fullName evidence="1">Uncharacterized protein</fullName>
    </submittedName>
</protein>
<dbReference type="HOGENOM" id="CLU_2171609_0_0_1"/>
<dbReference type="Proteomes" id="UP000001072">
    <property type="component" value="Unassembled WGS sequence"/>
</dbReference>
<reference evidence="2" key="1">
    <citation type="journal article" date="2011" name="Proc. Natl. Acad. Sci. U.S.A.">
        <title>Obligate biotrophy features unraveled by the genomic analysis of rust fungi.</title>
        <authorList>
            <person name="Duplessis S."/>
            <person name="Cuomo C.A."/>
            <person name="Lin Y.-C."/>
            <person name="Aerts A."/>
            <person name="Tisserant E."/>
            <person name="Veneault-Fourrey C."/>
            <person name="Joly D.L."/>
            <person name="Hacquard S."/>
            <person name="Amselem J."/>
            <person name="Cantarel B.L."/>
            <person name="Chiu R."/>
            <person name="Coutinho P.M."/>
            <person name="Feau N."/>
            <person name="Field M."/>
            <person name="Frey P."/>
            <person name="Gelhaye E."/>
            <person name="Goldberg J."/>
            <person name="Grabherr M.G."/>
            <person name="Kodira C.D."/>
            <person name="Kohler A."/>
            <person name="Kuees U."/>
            <person name="Lindquist E.A."/>
            <person name="Lucas S.M."/>
            <person name="Mago R."/>
            <person name="Mauceli E."/>
            <person name="Morin E."/>
            <person name="Murat C."/>
            <person name="Pangilinan J.L."/>
            <person name="Park R."/>
            <person name="Pearson M."/>
            <person name="Quesneville H."/>
            <person name="Rouhier N."/>
            <person name="Sakthikumar S."/>
            <person name="Salamov A.A."/>
            <person name="Schmutz J."/>
            <person name="Selles B."/>
            <person name="Shapiro H."/>
            <person name="Tanguay P."/>
            <person name="Tuskan G.A."/>
            <person name="Henrissat B."/>
            <person name="Van de Peer Y."/>
            <person name="Rouze P."/>
            <person name="Ellis J.G."/>
            <person name="Dodds P.N."/>
            <person name="Schein J.E."/>
            <person name="Zhong S."/>
            <person name="Hamelin R.C."/>
            <person name="Grigoriev I.V."/>
            <person name="Szabo L.J."/>
            <person name="Martin F."/>
        </authorList>
    </citation>
    <scope>NUCLEOTIDE SEQUENCE [LARGE SCALE GENOMIC DNA]</scope>
    <source>
        <strain evidence="2">98AG31 / pathotype 3-4-7</strain>
    </source>
</reference>
<dbReference type="GeneID" id="18929324"/>
<keyword evidence="2" id="KW-1185">Reference proteome</keyword>
<organism evidence="2">
    <name type="scientific">Melampsora larici-populina (strain 98AG31 / pathotype 3-4-7)</name>
    <name type="common">Poplar leaf rust fungus</name>
    <dbReference type="NCBI Taxonomy" id="747676"/>
    <lineage>
        <taxon>Eukaryota</taxon>
        <taxon>Fungi</taxon>
        <taxon>Dikarya</taxon>
        <taxon>Basidiomycota</taxon>
        <taxon>Pucciniomycotina</taxon>
        <taxon>Pucciniomycetes</taxon>
        <taxon>Pucciniales</taxon>
        <taxon>Melampsoraceae</taxon>
        <taxon>Melampsora</taxon>
    </lineage>
</organism>
<dbReference type="KEGG" id="mlr:MELLADRAFT_59310"/>
<evidence type="ECO:0000313" key="2">
    <source>
        <dbReference type="Proteomes" id="UP000001072"/>
    </source>
</evidence>
<dbReference type="InParanoid" id="F4R5U5"/>